<dbReference type="Proteomes" id="UP000027153">
    <property type="component" value="Unassembled WGS sequence"/>
</dbReference>
<evidence type="ECO:0000313" key="1">
    <source>
        <dbReference type="EMBL" id="KCZ70561.1"/>
    </source>
</evidence>
<keyword evidence="2" id="KW-1185">Reference proteome</keyword>
<dbReference type="AlphaFoldDB" id="A0A062UU50"/>
<dbReference type="RefSeq" id="WP_241763369.1">
    <property type="nucleotide sequence ID" value="NZ_JMIY01000007.1"/>
</dbReference>
<proteinExistence type="predicted"/>
<name>A0A062UU50_9EURY</name>
<organism evidence="1 2">
    <name type="scientific">Candidatus Methanoperedens nitratireducens</name>
    <dbReference type="NCBI Taxonomy" id="1392998"/>
    <lineage>
        <taxon>Archaea</taxon>
        <taxon>Methanobacteriati</taxon>
        <taxon>Methanobacteriota</taxon>
        <taxon>Stenosarchaea group</taxon>
        <taxon>Methanomicrobia</taxon>
        <taxon>Methanosarcinales</taxon>
        <taxon>ANME-2 cluster</taxon>
        <taxon>Candidatus Methanoperedentaceae</taxon>
        <taxon>Candidatus Methanoperedens</taxon>
    </lineage>
</organism>
<gene>
    <name evidence="1" type="ORF">ANME2D_02581</name>
</gene>
<protein>
    <submittedName>
        <fullName evidence="1">Uncharacterized protein</fullName>
    </submittedName>
</protein>
<comment type="caution">
    <text evidence="1">The sequence shown here is derived from an EMBL/GenBank/DDBJ whole genome shotgun (WGS) entry which is preliminary data.</text>
</comment>
<accession>A0A062UU50</accession>
<reference evidence="1 2" key="1">
    <citation type="journal article" date="2013" name="Nature">
        <title>Anaerobic oxidation of methane coupled to nitrate reduction in a novel archaeal lineage.</title>
        <authorList>
            <person name="Haroon M.F."/>
            <person name="Hu S."/>
            <person name="Shi Y."/>
            <person name="Imelfort M."/>
            <person name="Keller J."/>
            <person name="Hugenholtz P."/>
            <person name="Yuan Z."/>
            <person name="Tyson G.W."/>
        </authorList>
    </citation>
    <scope>NUCLEOTIDE SEQUENCE [LARGE SCALE GENOMIC DNA]</scope>
    <source>
        <strain evidence="1 2">ANME-2d</strain>
    </source>
</reference>
<dbReference type="EMBL" id="JMIY01000007">
    <property type="protein sequence ID" value="KCZ70561.1"/>
    <property type="molecule type" value="Genomic_DNA"/>
</dbReference>
<sequence length="110" mass="12740">MAVLKTIICECGEIIENCIFRDYIRTSANPSTPTIGHKKCGHIFNFIDDKMPRKYSSRKDLKILAMRFIERNNVEQETIGRFLVEVDRLKSSGNRSDRDILITAFQMVVK</sequence>
<evidence type="ECO:0000313" key="2">
    <source>
        <dbReference type="Proteomes" id="UP000027153"/>
    </source>
</evidence>